<dbReference type="InterPro" id="IPR005805">
    <property type="entry name" value="Rieske_Fe-S_prot_C"/>
</dbReference>
<dbReference type="Pfam" id="PF00355">
    <property type="entry name" value="Rieske"/>
    <property type="match status" value="1"/>
</dbReference>
<evidence type="ECO:0000256" key="6">
    <source>
        <dbReference type="ARBA" id="ARBA00034078"/>
    </source>
</evidence>
<dbReference type="PROSITE" id="PS51296">
    <property type="entry name" value="RIESKE"/>
    <property type="match status" value="1"/>
</dbReference>
<accession>A0A165L5H3</accession>
<dbReference type="PANTHER" id="PTHR10134">
    <property type="entry name" value="CYTOCHROME B-C1 COMPLEX SUBUNIT RIESKE, MITOCHONDRIAL"/>
    <property type="match status" value="1"/>
</dbReference>
<proteinExistence type="predicted"/>
<keyword evidence="1" id="KW-0001">2Fe-2S</keyword>
<keyword evidence="2" id="KW-0479">Metal-binding</keyword>
<dbReference type="Gene3D" id="2.102.10.10">
    <property type="entry name" value="Rieske [2Fe-2S] iron-sulphur domain"/>
    <property type="match status" value="1"/>
</dbReference>
<dbReference type="GO" id="GO:0046872">
    <property type="term" value="F:metal ion binding"/>
    <property type="evidence" value="ECO:0007669"/>
    <property type="project" value="UniProtKB-KW"/>
</dbReference>
<evidence type="ECO:0000256" key="1">
    <source>
        <dbReference type="ARBA" id="ARBA00022714"/>
    </source>
</evidence>
<dbReference type="InterPro" id="IPR036922">
    <property type="entry name" value="Rieske_2Fe-2S_sf"/>
</dbReference>
<sequence>MAQQGNFKSPSRMGALGDGAPASSSGAVSGGKAREEGLKGVDFERRGFLGKVVGGIGAAVAVSTLYPVVKFIIPPVREIKEVKEMVVGKASEVPVNTGKIYAFNKDKVIVINDNGKLTACSAVCTHLGCLVRWEDKDNEIFCPCHGAKYTQLGEIISGPQPLPLAPYGVRVEGEDLIISIV</sequence>
<evidence type="ECO:0000256" key="3">
    <source>
        <dbReference type="ARBA" id="ARBA00023004"/>
    </source>
</evidence>
<dbReference type="AlphaFoldDB" id="A0A165L5H3"/>
<evidence type="ECO:0000313" key="10">
    <source>
        <dbReference type="Proteomes" id="UP000076481"/>
    </source>
</evidence>
<evidence type="ECO:0000313" key="9">
    <source>
        <dbReference type="EMBL" id="KZK73589.1"/>
    </source>
</evidence>
<feature type="region of interest" description="Disordered" evidence="7">
    <location>
        <begin position="1"/>
        <end position="33"/>
    </location>
</feature>
<keyword evidence="4" id="KW-0411">Iron-sulfur</keyword>
<comment type="caution">
    <text evidence="9">The sequence shown here is derived from an EMBL/GenBank/DDBJ whole genome shotgun (WGS) entry which is preliminary data.</text>
</comment>
<dbReference type="RefSeq" id="WP_303682285.1">
    <property type="nucleotide sequence ID" value="NZ_LVWG01000035.1"/>
</dbReference>
<feature type="domain" description="Rieske" evidence="8">
    <location>
        <begin position="84"/>
        <end position="178"/>
    </location>
</feature>
<dbReference type="GO" id="GO:0016020">
    <property type="term" value="C:membrane"/>
    <property type="evidence" value="ECO:0007669"/>
    <property type="project" value="InterPro"/>
</dbReference>
<keyword evidence="3" id="KW-0408">Iron</keyword>
<evidence type="ECO:0000256" key="2">
    <source>
        <dbReference type="ARBA" id="ARBA00022723"/>
    </source>
</evidence>
<dbReference type="Proteomes" id="UP000076481">
    <property type="component" value="Unassembled WGS sequence"/>
</dbReference>
<name>A0A165L5H3_PELLU</name>
<evidence type="ECO:0000256" key="5">
    <source>
        <dbReference type="ARBA" id="ARBA00023157"/>
    </source>
</evidence>
<dbReference type="InterPro" id="IPR017941">
    <property type="entry name" value="Rieske_2Fe-2S"/>
</dbReference>
<keyword evidence="5" id="KW-1015">Disulfide bond</keyword>
<dbReference type="InterPro" id="IPR014349">
    <property type="entry name" value="Rieske_Fe-S_prot"/>
</dbReference>
<dbReference type="EMBL" id="LVWG01000035">
    <property type="protein sequence ID" value="KZK73589.1"/>
    <property type="molecule type" value="Genomic_DNA"/>
</dbReference>
<evidence type="ECO:0000256" key="7">
    <source>
        <dbReference type="SAM" id="MobiDB-lite"/>
    </source>
</evidence>
<gene>
    <name evidence="9" type="ORF">A3K90_08195</name>
</gene>
<protein>
    <submittedName>
        <fullName evidence="9">Cytochrome B6</fullName>
    </submittedName>
</protein>
<comment type="cofactor">
    <cofactor evidence="6">
        <name>[2Fe-2S] cluster</name>
        <dbReference type="ChEBI" id="CHEBI:190135"/>
    </cofactor>
</comment>
<dbReference type="CDD" id="cd03467">
    <property type="entry name" value="Rieske"/>
    <property type="match status" value="1"/>
</dbReference>
<feature type="compositionally biased region" description="Low complexity" evidence="7">
    <location>
        <begin position="14"/>
        <end position="31"/>
    </location>
</feature>
<organism evidence="9 10">
    <name type="scientific">Pelodictyon luteolum</name>
    <dbReference type="NCBI Taxonomy" id="1100"/>
    <lineage>
        <taxon>Bacteria</taxon>
        <taxon>Pseudomonadati</taxon>
        <taxon>Chlorobiota</taxon>
        <taxon>Chlorobiia</taxon>
        <taxon>Chlorobiales</taxon>
        <taxon>Chlorobiaceae</taxon>
        <taxon>Chlorobium/Pelodictyon group</taxon>
        <taxon>Pelodictyon</taxon>
    </lineage>
</organism>
<dbReference type="GO" id="GO:0051537">
    <property type="term" value="F:2 iron, 2 sulfur cluster binding"/>
    <property type="evidence" value="ECO:0007669"/>
    <property type="project" value="UniProtKB-KW"/>
</dbReference>
<evidence type="ECO:0000259" key="8">
    <source>
        <dbReference type="PROSITE" id="PS51296"/>
    </source>
</evidence>
<dbReference type="SUPFAM" id="SSF50022">
    <property type="entry name" value="ISP domain"/>
    <property type="match status" value="1"/>
</dbReference>
<evidence type="ECO:0000256" key="4">
    <source>
        <dbReference type="ARBA" id="ARBA00023014"/>
    </source>
</evidence>
<dbReference type="Gene3D" id="1.20.5.700">
    <property type="entry name" value="Single helix bin"/>
    <property type="match status" value="1"/>
</dbReference>
<reference evidence="9 10" key="1">
    <citation type="submission" date="2016-03" db="EMBL/GenBank/DDBJ databases">
        <title>Speciation and ecological success in dimly lit waters: horizontal gene transfer in a green sulfur bacteria bloom unveiled by metagenomic assembly.</title>
        <authorList>
            <person name="Llorens-Mares T."/>
            <person name="Liu Z."/>
            <person name="Allen L.Z."/>
            <person name="Rusch D.B."/>
            <person name="Craig M.T."/>
            <person name="Dupont C.L."/>
            <person name="Bryant D.A."/>
            <person name="Casamayor E.O."/>
        </authorList>
    </citation>
    <scope>NUCLEOTIDE SEQUENCE [LARGE SCALE GENOMIC DNA]</scope>
    <source>
        <strain evidence="9">CIII</strain>
    </source>
</reference>
<dbReference type="PRINTS" id="PR00162">
    <property type="entry name" value="RIESKE"/>
</dbReference>